<reference evidence="1" key="1">
    <citation type="submission" date="2020-11" db="EMBL/GenBank/DDBJ databases">
        <authorList>
            <consortium name="DOE Joint Genome Institute"/>
            <person name="Ahrendt S."/>
            <person name="Riley R."/>
            <person name="Andreopoulos W."/>
            <person name="Labutti K."/>
            <person name="Pangilinan J."/>
            <person name="Ruiz-Duenas F.J."/>
            <person name="Barrasa J.M."/>
            <person name="Sanchez-Garcia M."/>
            <person name="Camarero S."/>
            <person name="Miyauchi S."/>
            <person name="Serrano A."/>
            <person name="Linde D."/>
            <person name="Babiker R."/>
            <person name="Drula E."/>
            <person name="Ayuso-Fernandez I."/>
            <person name="Pacheco R."/>
            <person name="Padilla G."/>
            <person name="Ferreira P."/>
            <person name="Barriuso J."/>
            <person name="Kellner H."/>
            <person name="Castanera R."/>
            <person name="Alfaro M."/>
            <person name="Ramirez L."/>
            <person name="Pisabarro A.G."/>
            <person name="Kuo A."/>
            <person name="Tritt A."/>
            <person name="Lipzen A."/>
            <person name="He G."/>
            <person name="Yan M."/>
            <person name="Ng V."/>
            <person name="Cullen D."/>
            <person name="Martin F."/>
            <person name="Rosso M.-N."/>
            <person name="Henrissat B."/>
            <person name="Hibbett D."/>
            <person name="Martinez A.T."/>
            <person name="Grigoriev I.V."/>
        </authorList>
    </citation>
    <scope>NUCLEOTIDE SEQUENCE</scope>
    <source>
        <strain evidence="1">CBS 247.69</strain>
    </source>
</reference>
<dbReference type="Proteomes" id="UP000807353">
    <property type="component" value="Unassembled WGS sequence"/>
</dbReference>
<evidence type="ECO:0000313" key="2">
    <source>
        <dbReference type="Proteomes" id="UP000807353"/>
    </source>
</evidence>
<dbReference type="InterPro" id="IPR032675">
    <property type="entry name" value="LRR_dom_sf"/>
</dbReference>
<dbReference type="Gene3D" id="3.80.10.10">
    <property type="entry name" value="Ribonuclease Inhibitor"/>
    <property type="match status" value="1"/>
</dbReference>
<proteinExistence type="predicted"/>
<name>A0A9P5YAS5_9AGAR</name>
<evidence type="ECO:0000313" key="1">
    <source>
        <dbReference type="EMBL" id="KAF9465300.1"/>
    </source>
</evidence>
<feature type="non-terminal residue" evidence="1">
    <location>
        <position position="282"/>
    </location>
</feature>
<dbReference type="SUPFAM" id="SSF52047">
    <property type="entry name" value="RNI-like"/>
    <property type="match status" value="1"/>
</dbReference>
<protein>
    <recommendedName>
        <fullName evidence="3">F-box domain-containing protein</fullName>
    </recommendedName>
</protein>
<dbReference type="OrthoDB" id="3256525at2759"/>
<comment type="caution">
    <text evidence="1">The sequence shown here is derived from an EMBL/GenBank/DDBJ whole genome shotgun (WGS) entry which is preliminary data.</text>
</comment>
<sequence length="282" mass="31951">LPQEIWLHIFRLSTSTSEKQSAAVTEYQPFRPIESALTGSWWIQKEIFDAKRTIVLVCKAWRILAMEILYEEIRIRHSTQGLLAGLERSSKELGVDGYARWVRRIIIDPVILDFDVFNPIGVALVLARCTSVETIIRPITQSANPPLCRVRSDFPTLPTVKRVDWWLASAGPNRHKNLWSSDFLSHVLENAPDLRYLTISGNRMTQMFTSNFDLHDYPSHTLNLPSLTTLHLDCDSQDPVFAGTTLECPNLNCLVMGAPLSVCLPLLNACGARLRIVEISRR</sequence>
<keyword evidence="2" id="KW-1185">Reference proteome</keyword>
<dbReference type="AlphaFoldDB" id="A0A9P5YAS5"/>
<feature type="non-terminal residue" evidence="1">
    <location>
        <position position="1"/>
    </location>
</feature>
<evidence type="ECO:0008006" key="3">
    <source>
        <dbReference type="Google" id="ProtNLM"/>
    </source>
</evidence>
<gene>
    <name evidence="1" type="ORF">BDZ94DRAFT_1129068</name>
</gene>
<accession>A0A9P5YAS5</accession>
<organism evidence="1 2">
    <name type="scientific">Collybia nuda</name>
    <dbReference type="NCBI Taxonomy" id="64659"/>
    <lineage>
        <taxon>Eukaryota</taxon>
        <taxon>Fungi</taxon>
        <taxon>Dikarya</taxon>
        <taxon>Basidiomycota</taxon>
        <taxon>Agaricomycotina</taxon>
        <taxon>Agaricomycetes</taxon>
        <taxon>Agaricomycetidae</taxon>
        <taxon>Agaricales</taxon>
        <taxon>Tricholomatineae</taxon>
        <taxon>Clitocybaceae</taxon>
        <taxon>Collybia</taxon>
    </lineage>
</organism>
<dbReference type="EMBL" id="MU150248">
    <property type="protein sequence ID" value="KAF9465300.1"/>
    <property type="molecule type" value="Genomic_DNA"/>
</dbReference>